<dbReference type="CDD" id="cd00338">
    <property type="entry name" value="Ser_Recombinase"/>
    <property type="match status" value="1"/>
</dbReference>
<gene>
    <name evidence="3" type="ORF">FRACA_3840002</name>
</gene>
<protein>
    <submittedName>
        <fullName evidence="3">Site-specific DNA recombinase</fullName>
    </submittedName>
</protein>
<dbReference type="Pfam" id="PF07508">
    <property type="entry name" value="Recombinase"/>
    <property type="match status" value="1"/>
</dbReference>
<keyword evidence="4" id="KW-1185">Reference proteome</keyword>
<accession>A0A2I2KW37</accession>
<dbReference type="GO" id="GO:0003677">
    <property type="term" value="F:DNA binding"/>
    <property type="evidence" value="ECO:0007669"/>
    <property type="project" value="InterPro"/>
</dbReference>
<evidence type="ECO:0000313" key="3">
    <source>
        <dbReference type="EMBL" id="SNQ49872.1"/>
    </source>
</evidence>
<dbReference type="InterPro" id="IPR006119">
    <property type="entry name" value="Resolv_N"/>
</dbReference>
<dbReference type="PANTHER" id="PTHR30461:SF23">
    <property type="entry name" value="DNA RECOMBINASE-RELATED"/>
    <property type="match status" value="1"/>
</dbReference>
<dbReference type="RefSeq" id="WP_101833267.1">
    <property type="nucleotide sequence ID" value="NZ_FZMO01000317.1"/>
</dbReference>
<dbReference type="SUPFAM" id="SSF53041">
    <property type="entry name" value="Resolvase-like"/>
    <property type="match status" value="1"/>
</dbReference>
<dbReference type="PROSITE" id="PS51736">
    <property type="entry name" value="RECOMBINASES_3"/>
    <property type="match status" value="1"/>
</dbReference>
<sequence>MIYLRVSTLKQVGRDTDPDGYSLPAQREACERKAASLDAEVVEVFVDRGESAKTADRPEFQRMLSFVRAQGDIDYVILDKVDRFARNRRDDANIMFELKSSGTTLVSVKENIDETPAGQLLHAIMAGIAEFYSKNLATESMKGMAQKAKMGGTPGKAPVGYLNTRQRIEGREVAIVILDPDRAPHIQWAFEMYATGEWTIRSLTDELERRGLTAVPSRSRVPKPLSPSIVARTLSHRYYLGKVIFKGQEYEGRHQPLVSEDLFTRVQEVLRAHDQSSEKQRIYNHYLKGSVFCAACGSRLCITNAKGQYM</sequence>
<evidence type="ECO:0000313" key="4">
    <source>
        <dbReference type="Proteomes" id="UP000234331"/>
    </source>
</evidence>
<dbReference type="SMART" id="SM00857">
    <property type="entry name" value="Resolvase"/>
    <property type="match status" value="1"/>
</dbReference>
<organism evidence="3 4">
    <name type="scientific">Frankia canadensis</name>
    <dbReference type="NCBI Taxonomy" id="1836972"/>
    <lineage>
        <taxon>Bacteria</taxon>
        <taxon>Bacillati</taxon>
        <taxon>Actinomycetota</taxon>
        <taxon>Actinomycetes</taxon>
        <taxon>Frankiales</taxon>
        <taxon>Frankiaceae</taxon>
        <taxon>Frankia</taxon>
    </lineage>
</organism>
<dbReference type="InterPro" id="IPR036162">
    <property type="entry name" value="Resolvase-like_N_sf"/>
</dbReference>
<reference evidence="3 4" key="1">
    <citation type="submission" date="2017-06" db="EMBL/GenBank/DDBJ databases">
        <authorList>
            <person name="Kim H.J."/>
            <person name="Triplett B.A."/>
        </authorList>
    </citation>
    <scope>NUCLEOTIDE SEQUENCE [LARGE SCALE GENOMIC DNA]</scope>
    <source>
        <strain evidence="3">FRACA_ARgP5</strain>
    </source>
</reference>
<dbReference type="Gene3D" id="3.90.1750.20">
    <property type="entry name" value="Putative Large Serine Recombinase, Chain B, Domain 2"/>
    <property type="match status" value="1"/>
</dbReference>
<dbReference type="InterPro" id="IPR050639">
    <property type="entry name" value="SSR_resolvase"/>
</dbReference>
<dbReference type="OrthoDB" id="3217513at2"/>
<proteinExistence type="predicted"/>
<dbReference type="EMBL" id="FZMO01000317">
    <property type="protein sequence ID" value="SNQ49872.1"/>
    <property type="molecule type" value="Genomic_DNA"/>
</dbReference>
<dbReference type="InterPro" id="IPR011109">
    <property type="entry name" value="DNA_bind_recombinase_dom"/>
</dbReference>
<dbReference type="PROSITE" id="PS51737">
    <property type="entry name" value="RECOMBINASE_DNA_BIND"/>
    <property type="match status" value="1"/>
</dbReference>
<dbReference type="AlphaFoldDB" id="A0A2I2KW37"/>
<dbReference type="Gene3D" id="3.40.50.1390">
    <property type="entry name" value="Resolvase, N-terminal catalytic domain"/>
    <property type="match status" value="1"/>
</dbReference>
<dbReference type="Proteomes" id="UP000234331">
    <property type="component" value="Unassembled WGS sequence"/>
</dbReference>
<feature type="domain" description="Recombinase" evidence="2">
    <location>
        <begin position="158"/>
        <end position="276"/>
    </location>
</feature>
<dbReference type="Pfam" id="PF00239">
    <property type="entry name" value="Resolvase"/>
    <property type="match status" value="1"/>
</dbReference>
<feature type="domain" description="Resolvase/invertase-type recombinase catalytic" evidence="1">
    <location>
        <begin position="1"/>
        <end position="151"/>
    </location>
</feature>
<dbReference type="PANTHER" id="PTHR30461">
    <property type="entry name" value="DNA-INVERTASE FROM LAMBDOID PROPHAGE"/>
    <property type="match status" value="1"/>
</dbReference>
<evidence type="ECO:0000259" key="2">
    <source>
        <dbReference type="PROSITE" id="PS51737"/>
    </source>
</evidence>
<name>A0A2I2KW37_9ACTN</name>
<dbReference type="InterPro" id="IPR038109">
    <property type="entry name" value="DNA_bind_recomb_sf"/>
</dbReference>
<dbReference type="GO" id="GO:0000150">
    <property type="term" value="F:DNA strand exchange activity"/>
    <property type="evidence" value="ECO:0007669"/>
    <property type="project" value="InterPro"/>
</dbReference>
<evidence type="ECO:0000259" key="1">
    <source>
        <dbReference type="PROSITE" id="PS51736"/>
    </source>
</evidence>